<organism evidence="4 5">
    <name type="scientific">Rhizoctonia solani</name>
    <dbReference type="NCBI Taxonomy" id="456999"/>
    <lineage>
        <taxon>Eukaryota</taxon>
        <taxon>Fungi</taxon>
        <taxon>Dikarya</taxon>
        <taxon>Basidiomycota</taxon>
        <taxon>Agaricomycotina</taxon>
        <taxon>Agaricomycetes</taxon>
        <taxon>Cantharellales</taxon>
        <taxon>Ceratobasidiaceae</taxon>
        <taxon>Rhizoctonia</taxon>
    </lineage>
</organism>
<dbReference type="GO" id="GO:0008270">
    <property type="term" value="F:zinc ion binding"/>
    <property type="evidence" value="ECO:0007669"/>
    <property type="project" value="UniProtKB-KW"/>
</dbReference>
<gene>
    <name evidence="4" type="ORF">RDB_LOCUS83267</name>
</gene>
<feature type="compositionally biased region" description="Polar residues" evidence="2">
    <location>
        <begin position="176"/>
        <end position="186"/>
    </location>
</feature>
<dbReference type="EMBL" id="CAJMXA010002184">
    <property type="protein sequence ID" value="CAE6477382.1"/>
    <property type="molecule type" value="Genomic_DNA"/>
</dbReference>
<evidence type="ECO:0000259" key="3">
    <source>
        <dbReference type="PROSITE" id="PS50157"/>
    </source>
</evidence>
<proteinExistence type="predicted"/>
<feature type="compositionally biased region" description="Polar residues" evidence="2">
    <location>
        <begin position="31"/>
        <end position="55"/>
    </location>
</feature>
<comment type="caution">
    <text evidence="4">The sequence shown here is derived from an EMBL/GenBank/DDBJ whole genome shotgun (WGS) entry which is preliminary data.</text>
</comment>
<sequence length="243" mass="26250">MLPEDAAGSGLIHLITRVSTFSINQEDRPASLQSSSQANQTPLPSATDFSLSTSGGRYDVDSNHIPHNNPALGIDRAPWDISDIYTPRELYHPNLIAIAGNTGNQLAKGRYHDTMDIPGVSDQYQSTAGYYNSTVPANPYQLNPAITPPINHRQHNPEAVTSRLGPSTHIPDSHHYNQQKPSITSISPIGAHGASPAAHPGSQPGNPGGTRRRPNVCDICGEEVRRPGLLEDHMNSHTGQQRE</sequence>
<reference evidence="4" key="1">
    <citation type="submission" date="2021-01" db="EMBL/GenBank/DDBJ databases">
        <authorList>
            <person name="Kaushik A."/>
        </authorList>
    </citation>
    <scope>NUCLEOTIDE SEQUENCE</scope>
    <source>
        <strain evidence="4">AG6-10EEA</strain>
    </source>
</reference>
<feature type="region of interest" description="Disordered" evidence="2">
    <location>
        <begin position="166"/>
        <end position="219"/>
    </location>
</feature>
<feature type="domain" description="C2H2-type" evidence="3">
    <location>
        <begin position="215"/>
        <end position="242"/>
    </location>
</feature>
<accession>A0A8H3C9D6</accession>
<keyword evidence="1" id="KW-0863">Zinc-finger</keyword>
<evidence type="ECO:0000256" key="1">
    <source>
        <dbReference type="PROSITE-ProRule" id="PRU00042"/>
    </source>
</evidence>
<evidence type="ECO:0000313" key="5">
    <source>
        <dbReference type="Proteomes" id="UP000663853"/>
    </source>
</evidence>
<protein>
    <recommendedName>
        <fullName evidence="3">C2H2-type domain-containing protein</fullName>
    </recommendedName>
</protein>
<feature type="region of interest" description="Disordered" evidence="2">
    <location>
        <begin position="224"/>
        <end position="243"/>
    </location>
</feature>
<keyword evidence="1" id="KW-0479">Metal-binding</keyword>
<keyword evidence="1" id="KW-0862">Zinc</keyword>
<evidence type="ECO:0000256" key="2">
    <source>
        <dbReference type="SAM" id="MobiDB-lite"/>
    </source>
</evidence>
<dbReference type="Proteomes" id="UP000663853">
    <property type="component" value="Unassembled WGS sequence"/>
</dbReference>
<name>A0A8H3C9D6_9AGAM</name>
<dbReference type="AlphaFoldDB" id="A0A8H3C9D6"/>
<feature type="compositionally biased region" description="Low complexity" evidence="2">
    <location>
        <begin position="187"/>
        <end position="202"/>
    </location>
</feature>
<dbReference type="PROSITE" id="PS50157">
    <property type="entry name" value="ZINC_FINGER_C2H2_2"/>
    <property type="match status" value="1"/>
</dbReference>
<feature type="region of interest" description="Disordered" evidence="2">
    <location>
        <begin position="26"/>
        <end position="57"/>
    </location>
</feature>
<dbReference type="PROSITE" id="PS00028">
    <property type="entry name" value="ZINC_FINGER_C2H2_1"/>
    <property type="match status" value="1"/>
</dbReference>
<evidence type="ECO:0000313" key="4">
    <source>
        <dbReference type="EMBL" id="CAE6477382.1"/>
    </source>
</evidence>
<dbReference type="InterPro" id="IPR013087">
    <property type="entry name" value="Znf_C2H2_type"/>
</dbReference>